<organism evidence="1 2">
    <name type="scientific">Campylobacter subantarcticus</name>
    <dbReference type="NCBI Taxonomy" id="497724"/>
    <lineage>
        <taxon>Bacteria</taxon>
        <taxon>Pseudomonadati</taxon>
        <taxon>Campylobacterota</taxon>
        <taxon>Epsilonproteobacteria</taxon>
        <taxon>Campylobacterales</taxon>
        <taxon>Campylobacteraceae</taxon>
        <taxon>Campylobacter</taxon>
    </lineage>
</organism>
<dbReference type="RefSeq" id="WP_043019649.1">
    <property type="nucleotide sequence ID" value="NZ_AACKMW020000050.1"/>
</dbReference>
<evidence type="ECO:0000313" key="2">
    <source>
        <dbReference type="Proteomes" id="UP000364097"/>
    </source>
</evidence>
<dbReference type="Proteomes" id="UP000364097">
    <property type="component" value="Unassembled WGS sequence"/>
</dbReference>
<dbReference type="EMBL" id="AACKMW020000050">
    <property type="protein sequence ID" value="MPB99868.1"/>
    <property type="molecule type" value="Genomic_DNA"/>
</dbReference>
<proteinExistence type="predicted"/>
<comment type="caution">
    <text evidence="1">The sequence shown here is derived from an EMBL/GenBank/DDBJ whole genome shotgun (WGS) entry which is preliminary data.</text>
</comment>
<evidence type="ECO:0000313" key="1">
    <source>
        <dbReference type="EMBL" id="MPB99868.1"/>
    </source>
</evidence>
<protein>
    <submittedName>
        <fullName evidence="1">Uncharacterized protein</fullName>
    </submittedName>
</protein>
<gene>
    <name evidence="1" type="ORF">A0Z09_007450</name>
</gene>
<sequence>MGTKSLIGIEDKGVVKYTYCQYDSHVECVGKTLLMNYQDKEKINKLIKLKNISSLYDNLEDIEYLTTEDSHEVTLSEFEEMSNEENNMINYFYLFTNNTWYYSKDGECNLLTQRLKFVSPITEQYQDLKKFCLKNNKTIDLKSVLAKILNYDYELAFINKEQAYNCFIEEFKSLKLSSEQLYKLICNIIEGEVKQVDKTKYKEIIAREIIKIYESGERTYLIGVFEDEIQSVIEKYFFSIFENSDSDNLVEYLQQFNISFEDIYANFDKYSKCQTLSVDIFCVCEVEKNNVKTTAFIDESFSIYSIDSMICAIAEFFKEINYDFSCFRLNGFRIIIYNNGEKLESLKIKYEDDELKMLQLWKISNGFSTEAKMIFEEIKKLAK</sequence>
<reference evidence="1" key="1">
    <citation type="submission" date="2019-08" db="EMBL/GenBank/DDBJ databases">
        <title>Rapid identification of Enteric Bacteria from Whole Genome Sequences (WGS) using Average Nucleotide Identity (ANI).</title>
        <authorList>
            <person name="Lane C."/>
        </authorList>
    </citation>
    <scope>NUCLEOTIDE SEQUENCE [LARGE SCALE GENOMIC DNA]</scope>
    <source>
        <strain evidence="1">2010D-8461</strain>
    </source>
</reference>
<accession>A0ABW9N6I7</accession>
<keyword evidence="2" id="KW-1185">Reference proteome</keyword>
<name>A0ABW9N6I7_9BACT</name>